<dbReference type="EMBL" id="BOMP01000068">
    <property type="protein sequence ID" value="GIE41335.1"/>
    <property type="molecule type" value="Genomic_DNA"/>
</dbReference>
<accession>A0ABQ4AJZ8</accession>
<keyword evidence="9" id="KW-1185">Reference proteome</keyword>
<comment type="similarity">
    <text evidence="1">In the C-terminal section; belongs to the transposase 35 family.</text>
</comment>
<gene>
    <name evidence="8" type="ORF">Alo02nite_42330</name>
</gene>
<dbReference type="NCBIfam" id="NF040570">
    <property type="entry name" value="guided_TnpB"/>
    <property type="match status" value="1"/>
</dbReference>
<comment type="caution">
    <text evidence="8">The sequence shown here is derived from an EMBL/GenBank/DDBJ whole genome shotgun (WGS) entry which is preliminary data.</text>
</comment>
<evidence type="ECO:0000256" key="2">
    <source>
        <dbReference type="ARBA" id="ARBA00022578"/>
    </source>
</evidence>
<dbReference type="Pfam" id="PF01385">
    <property type="entry name" value="OrfB_IS605"/>
    <property type="match status" value="1"/>
</dbReference>
<evidence type="ECO:0000256" key="5">
    <source>
        <dbReference type="SAM" id="MobiDB-lite"/>
    </source>
</evidence>
<evidence type="ECO:0000313" key="9">
    <source>
        <dbReference type="Proteomes" id="UP000631312"/>
    </source>
</evidence>
<proteinExistence type="inferred from homology"/>
<sequence length="402" mass="44772">MIADVDETVRYTYRLRPGRQARAALLDEWGRCRWLWNEAVHQQKSGRKPTFGKLSTLLTEARGGNAWLRAGSQVAQQQTLRTYGTALTHSFKVKGRGRPKKKRKKDALPSLEYTTRGFRIKDGRLRLPNKVTVPVVWSRQLPCDPTSVRVYQDSLGHWYASFVVTREQAAVPDPDLPGIGVDWGVKTTATTTDPAFDLPHLGHRRRSAAELAKAQRRMARRRRPKNQTPSKGYQQAKKQAARIAKKAARQNTHDARVWAKNVTAHHSLIAVEDFKPKFLAKSRMARKAADAAIGAAKRELVERGKRAGRKVVLVPPAYTTMTCSECGERANHRLGLGVRVFECPACGYTACRDLNAARTILATAERDRASADDVRHQIASFRERGSGAVRAGNPPDSSAGSR</sequence>
<dbReference type="Pfam" id="PF07282">
    <property type="entry name" value="Cas12f1-like_TNB"/>
    <property type="match status" value="1"/>
</dbReference>
<keyword evidence="2" id="KW-0815">Transposition</keyword>
<name>A0ABQ4AJZ8_9ACTN</name>
<feature type="region of interest" description="Disordered" evidence="5">
    <location>
        <begin position="380"/>
        <end position="402"/>
    </location>
</feature>
<feature type="region of interest" description="Disordered" evidence="5">
    <location>
        <begin position="213"/>
        <end position="236"/>
    </location>
</feature>
<feature type="domain" description="Probable transposase IS891/IS1136/IS1341" evidence="6">
    <location>
        <begin position="177"/>
        <end position="275"/>
    </location>
</feature>
<reference evidence="8 9" key="1">
    <citation type="submission" date="2021-01" db="EMBL/GenBank/DDBJ databases">
        <title>Whole genome shotgun sequence of Actinoplanes lobatus NBRC 12513.</title>
        <authorList>
            <person name="Komaki H."/>
            <person name="Tamura T."/>
        </authorList>
    </citation>
    <scope>NUCLEOTIDE SEQUENCE [LARGE SCALE GENOMIC DNA]</scope>
    <source>
        <strain evidence="8 9">NBRC 12513</strain>
    </source>
</reference>
<dbReference type="InterPro" id="IPR001959">
    <property type="entry name" value="Transposase"/>
</dbReference>
<evidence type="ECO:0000313" key="8">
    <source>
        <dbReference type="EMBL" id="GIE41335.1"/>
    </source>
</evidence>
<dbReference type="InterPro" id="IPR010095">
    <property type="entry name" value="Cas12f1-like_TNB"/>
</dbReference>
<evidence type="ECO:0000256" key="3">
    <source>
        <dbReference type="ARBA" id="ARBA00023125"/>
    </source>
</evidence>
<dbReference type="Proteomes" id="UP000631312">
    <property type="component" value="Unassembled WGS sequence"/>
</dbReference>
<protein>
    <submittedName>
        <fullName evidence="8">Transposase</fullName>
    </submittedName>
</protein>
<evidence type="ECO:0000259" key="6">
    <source>
        <dbReference type="Pfam" id="PF01385"/>
    </source>
</evidence>
<keyword evidence="4" id="KW-0233">DNA recombination</keyword>
<evidence type="ECO:0000256" key="1">
    <source>
        <dbReference type="ARBA" id="ARBA00008761"/>
    </source>
</evidence>
<evidence type="ECO:0000259" key="7">
    <source>
        <dbReference type="Pfam" id="PF07282"/>
    </source>
</evidence>
<organism evidence="8 9">
    <name type="scientific">Actinoplanes lobatus</name>
    <dbReference type="NCBI Taxonomy" id="113568"/>
    <lineage>
        <taxon>Bacteria</taxon>
        <taxon>Bacillati</taxon>
        <taxon>Actinomycetota</taxon>
        <taxon>Actinomycetes</taxon>
        <taxon>Micromonosporales</taxon>
        <taxon>Micromonosporaceae</taxon>
        <taxon>Actinoplanes</taxon>
    </lineage>
</organism>
<feature type="domain" description="Cas12f1-like TNB" evidence="7">
    <location>
        <begin position="302"/>
        <end position="360"/>
    </location>
</feature>
<keyword evidence="3" id="KW-0238">DNA-binding</keyword>
<feature type="compositionally biased region" description="Basic residues" evidence="5">
    <location>
        <begin position="214"/>
        <end position="225"/>
    </location>
</feature>
<evidence type="ECO:0000256" key="4">
    <source>
        <dbReference type="ARBA" id="ARBA00023172"/>
    </source>
</evidence>